<feature type="domain" description="DNA ligase D polymerase" evidence="1">
    <location>
        <begin position="32"/>
        <end position="278"/>
    </location>
</feature>
<gene>
    <name evidence="2" type="ORF">B0W44_14280</name>
</gene>
<dbReference type="Pfam" id="PF21686">
    <property type="entry name" value="LigD_Prim-Pol"/>
    <property type="match status" value="1"/>
</dbReference>
<dbReference type="EMBL" id="CP019699">
    <property type="protein sequence ID" value="AQS56741.1"/>
    <property type="molecule type" value="Genomic_DNA"/>
</dbReference>
<organism evidence="2 3">
    <name type="scientific">Novibacillus thermophilus</name>
    <dbReference type="NCBI Taxonomy" id="1471761"/>
    <lineage>
        <taxon>Bacteria</taxon>
        <taxon>Bacillati</taxon>
        <taxon>Bacillota</taxon>
        <taxon>Bacilli</taxon>
        <taxon>Bacillales</taxon>
        <taxon>Thermoactinomycetaceae</taxon>
        <taxon>Novibacillus</taxon>
    </lineage>
</organism>
<evidence type="ECO:0000259" key="1">
    <source>
        <dbReference type="Pfam" id="PF21686"/>
    </source>
</evidence>
<reference evidence="2 3" key="1">
    <citation type="journal article" date="2015" name="Int. J. Syst. Evol. Microbiol.">
        <title>Novibacillus thermophilus gen. nov., sp. nov., a Gram-staining-negative and moderately thermophilic member of the family Thermoactinomycetaceae.</title>
        <authorList>
            <person name="Yang G."/>
            <person name="Chen J."/>
            <person name="Zhou S."/>
        </authorList>
    </citation>
    <scope>NUCLEOTIDE SEQUENCE [LARGE SCALE GENOMIC DNA]</scope>
    <source>
        <strain evidence="2 3">SG-1</strain>
    </source>
</reference>
<proteinExistence type="predicted"/>
<keyword evidence="3" id="KW-1185">Reference proteome</keyword>
<evidence type="ECO:0000313" key="2">
    <source>
        <dbReference type="EMBL" id="AQS56741.1"/>
    </source>
</evidence>
<protein>
    <submittedName>
        <fullName evidence="2">DNA polymerase domain-containing protein</fullName>
    </submittedName>
</protein>
<dbReference type="InterPro" id="IPR052171">
    <property type="entry name" value="NHEJ_LigD"/>
</dbReference>
<dbReference type="Proteomes" id="UP000188603">
    <property type="component" value="Chromosome"/>
</dbReference>
<evidence type="ECO:0000313" key="3">
    <source>
        <dbReference type="Proteomes" id="UP000188603"/>
    </source>
</evidence>
<dbReference type="PANTHER" id="PTHR42705:SF2">
    <property type="entry name" value="BIFUNCTIONAL NON-HOMOLOGOUS END JOINING PROTEIN LIGD"/>
    <property type="match status" value="1"/>
</dbReference>
<name>A0A1U9K9P7_9BACL</name>
<dbReference type="KEGG" id="ntr:B0W44_14280"/>
<accession>A0A1U9K9P7</accession>
<dbReference type="STRING" id="1471761.B0W44_14280"/>
<dbReference type="PANTHER" id="PTHR42705">
    <property type="entry name" value="BIFUNCTIONAL NON-HOMOLOGOUS END JOINING PROTEIN LIGD"/>
    <property type="match status" value="1"/>
</dbReference>
<dbReference type="InterPro" id="IPR014145">
    <property type="entry name" value="LigD_pol_dom"/>
</dbReference>
<dbReference type="Gene3D" id="3.90.920.10">
    <property type="entry name" value="DNA primase, PRIM domain"/>
    <property type="match status" value="1"/>
</dbReference>
<dbReference type="CDD" id="cd04861">
    <property type="entry name" value="LigD_Pol_like"/>
    <property type="match status" value="1"/>
</dbReference>
<dbReference type="NCBIfam" id="TIGR02778">
    <property type="entry name" value="ligD_pol"/>
    <property type="match status" value="1"/>
</dbReference>
<dbReference type="AlphaFoldDB" id="A0A1U9K9P7"/>
<sequence length="299" mass="34614">MKELKDKIVKVEGKHIQVTNPDKILFPDISMTKWDYVMHMARLAPFMLPYTRDRLLTVIRYPDGVRGKHFYQKNIPSYAPDWVETKTDGDNEYILLQNTATLVWLATQAALEFHTSFHLAGSDIPAELVFDLDPSREGFEAVTEVALLLHQVLQSIGLNAFAKTSGATGIQVYVPIERRYSFKQTRRVGQFLGKYLQERHPRLVTLERMKRLRGHKVYFDYLQHWHGKTIAAPYSPRARAQAPVSTPVSWRELEKGVHPDDFTLLNIHRRLEVTGDIFQKVLDVRKRQSLDAILHVIRT</sequence>